<organism evidence="1 2">
    <name type="scientific">Ktedonobacter robiniae</name>
    <dbReference type="NCBI Taxonomy" id="2778365"/>
    <lineage>
        <taxon>Bacteria</taxon>
        <taxon>Bacillati</taxon>
        <taxon>Chloroflexota</taxon>
        <taxon>Ktedonobacteria</taxon>
        <taxon>Ktedonobacterales</taxon>
        <taxon>Ktedonobacteraceae</taxon>
        <taxon>Ktedonobacter</taxon>
    </lineage>
</organism>
<gene>
    <name evidence="1" type="ORF">KSB_69450</name>
</gene>
<comment type="caution">
    <text evidence="1">The sequence shown here is derived from an EMBL/GenBank/DDBJ whole genome shotgun (WGS) entry which is preliminary data.</text>
</comment>
<proteinExistence type="predicted"/>
<dbReference type="Proteomes" id="UP000654345">
    <property type="component" value="Unassembled WGS sequence"/>
</dbReference>
<evidence type="ECO:0000313" key="2">
    <source>
        <dbReference type="Proteomes" id="UP000654345"/>
    </source>
</evidence>
<name>A0ABQ3V0M8_9CHLR</name>
<accession>A0ABQ3V0M8</accession>
<dbReference type="EMBL" id="BNJG01000003">
    <property type="protein sequence ID" value="GHO58470.1"/>
    <property type="molecule type" value="Genomic_DNA"/>
</dbReference>
<evidence type="ECO:0000313" key="1">
    <source>
        <dbReference type="EMBL" id="GHO58470.1"/>
    </source>
</evidence>
<sequence length="163" mass="18206">MWVDDKYAWLGRAVSYFLHGGLGQELDKRGLSIPGAGNQEFMAEEGGIGKIDGNRVAAMPGVPNEGRGKRCLCLLNLPCDLWGSQQMLDRDPVYQWEICQGLWQMERSRKLQPVPDIGPWRASMQQLKQRVLVRKRISGGEQPVGLFVSSLERAHPCEGETIG</sequence>
<dbReference type="RefSeq" id="WP_201374755.1">
    <property type="nucleotide sequence ID" value="NZ_BNJG01000003.1"/>
</dbReference>
<keyword evidence="2" id="KW-1185">Reference proteome</keyword>
<reference evidence="1 2" key="1">
    <citation type="journal article" date="2021" name="Int. J. Syst. Evol. Microbiol.">
        <title>Reticulibacter mediterranei gen. nov., sp. nov., within the new family Reticulibacteraceae fam. nov., and Ktedonospora formicarum gen. nov., sp. nov., Ktedonobacter robiniae sp. nov., Dictyobacter formicarum sp. nov. and Dictyobacter arantiisoli sp. nov., belonging to the class Ktedonobacteria.</title>
        <authorList>
            <person name="Yabe S."/>
            <person name="Zheng Y."/>
            <person name="Wang C.M."/>
            <person name="Sakai Y."/>
            <person name="Abe K."/>
            <person name="Yokota A."/>
            <person name="Donadio S."/>
            <person name="Cavaletti L."/>
            <person name="Monciardini P."/>
        </authorList>
    </citation>
    <scope>NUCLEOTIDE SEQUENCE [LARGE SCALE GENOMIC DNA]</scope>
    <source>
        <strain evidence="1 2">SOSP1-30</strain>
    </source>
</reference>
<protein>
    <submittedName>
        <fullName evidence="1">Uncharacterized protein</fullName>
    </submittedName>
</protein>